<feature type="transmembrane region" description="Helical" evidence="5">
    <location>
        <begin position="398"/>
        <end position="426"/>
    </location>
</feature>
<dbReference type="GO" id="GO:0008514">
    <property type="term" value="F:organic anion transmembrane transporter activity"/>
    <property type="evidence" value="ECO:0007669"/>
    <property type="project" value="UniProtKB-ARBA"/>
</dbReference>
<dbReference type="AlphaFoldDB" id="A0A381ZWI0"/>
<dbReference type="EMBL" id="UINC01022910">
    <property type="protein sequence ID" value="SVA93509.1"/>
    <property type="molecule type" value="Genomic_DNA"/>
</dbReference>
<feature type="transmembrane region" description="Helical" evidence="5">
    <location>
        <begin position="241"/>
        <end position="263"/>
    </location>
</feature>
<feature type="transmembrane region" description="Helical" evidence="5">
    <location>
        <begin position="352"/>
        <end position="370"/>
    </location>
</feature>
<feature type="transmembrane region" description="Helical" evidence="5">
    <location>
        <begin position="153"/>
        <end position="179"/>
    </location>
</feature>
<evidence type="ECO:0000256" key="3">
    <source>
        <dbReference type="ARBA" id="ARBA00022989"/>
    </source>
</evidence>
<feature type="transmembrane region" description="Helical" evidence="5">
    <location>
        <begin position="317"/>
        <end position="340"/>
    </location>
</feature>
<accession>A0A381ZWI0</accession>
<evidence type="ECO:0000256" key="1">
    <source>
        <dbReference type="ARBA" id="ARBA00004141"/>
    </source>
</evidence>
<evidence type="ECO:0000256" key="2">
    <source>
        <dbReference type="ARBA" id="ARBA00022692"/>
    </source>
</evidence>
<dbReference type="GO" id="GO:1905039">
    <property type="term" value="P:carboxylic acid transmembrane transport"/>
    <property type="evidence" value="ECO:0007669"/>
    <property type="project" value="UniProtKB-ARBA"/>
</dbReference>
<organism evidence="6">
    <name type="scientific">marine metagenome</name>
    <dbReference type="NCBI Taxonomy" id="408172"/>
    <lineage>
        <taxon>unclassified sequences</taxon>
        <taxon>metagenomes</taxon>
        <taxon>ecological metagenomes</taxon>
    </lineage>
</organism>
<dbReference type="PANTHER" id="PTHR10283">
    <property type="entry name" value="SOLUTE CARRIER FAMILY 13 MEMBER"/>
    <property type="match status" value="1"/>
</dbReference>
<evidence type="ECO:0000256" key="5">
    <source>
        <dbReference type="SAM" id="Phobius"/>
    </source>
</evidence>
<evidence type="ECO:0008006" key="7">
    <source>
        <dbReference type="Google" id="ProtNLM"/>
    </source>
</evidence>
<evidence type="ECO:0000313" key="6">
    <source>
        <dbReference type="EMBL" id="SVA93509.1"/>
    </source>
</evidence>
<protein>
    <recommendedName>
        <fullName evidence="7">Citrate transporter-like domain-containing protein</fullName>
    </recommendedName>
</protein>
<dbReference type="Pfam" id="PF00939">
    <property type="entry name" value="Na_sulph_symp"/>
    <property type="match status" value="1"/>
</dbReference>
<feature type="non-terminal residue" evidence="6">
    <location>
        <position position="510"/>
    </location>
</feature>
<keyword evidence="2 5" id="KW-0812">Transmembrane</keyword>
<dbReference type="GO" id="GO:0005886">
    <property type="term" value="C:plasma membrane"/>
    <property type="evidence" value="ECO:0007669"/>
    <property type="project" value="TreeGrafter"/>
</dbReference>
<feature type="transmembrane region" description="Helical" evidence="5">
    <location>
        <begin position="114"/>
        <end position="133"/>
    </location>
</feature>
<sequence length="510" mass="54309">MAEKENSGGGGFEKTTDYKWFGIGILVFILIAIMPTPESMLVKAQEIFGDLSQEEIAGKAFNMKIIIALLGCCTVFFATEALPMPAVALFIGLVQLFFGITHPSKIVSTYAHDAVWFIAGSLAMGATMVKYGLDKRIGMVVMQLSGTKVRNVVLGILVGTAIPSAFISEASIAPMFVPIAMALYTLTSKKIGSAPQLGKLLMMTIAIGCMVGAPMSPTGGARNAIMIGFLSNLGPEYEISFIQWMVMGCFYTLFLGLFFAFLLPMLYKPEVDDLSDAVATLRKDLKKHGKMTQKQWQVAGIAMLMIIAWITDKDLIAPILGFPLGLGGVAMTGTVLFMLLGLTSWADYEKNVSWGVIILYAGAISLGAVFKSSGAAKWLADSLISILTTFNIESGLPLAILVAVIGALMTNLMSAGATVAVIGPVVLEMAVSSGTNPIIIGVALAIATSMAFWLVIGTPASAVVYSAGLLDAKDFIRMATFAWPAALVIIIIMIIFYWVGLGLQPIMIRT</sequence>
<feature type="transmembrane region" description="Helical" evidence="5">
    <location>
        <begin position="20"/>
        <end position="41"/>
    </location>
</feature>
<feature type="transmembrane region" description="Helical" evidence="5">
    <location>
        <begin position="84"/>
        <end position="102"/>
    </location>
</feature>
<proteinExistence type="predicted"/>
<keyword evidence="3 5" id="KW-1133">Transmembrane helix</keyword>
<feature type="transmembrane region" description="Helical" evidence="5">
    <location>
        <begin position="476"/>
        <end position="499"/>
    </location>
</feature>
<comment type="subcellular location">
    <subcellularLocation>
        <location evidence="1">Membrane</location>
        <topology evidence="1">Multi-pass membrane protein</topology>
    </subcellularLocation>
</comment>
<dbReference type="NCBIfam" id="TIGR00785">
    <property type="entry name" value="dass"/>
    <property type="match status" value="1"/>
</dbReference>
<name>A0A381ZWI0_9ZZZZ</name>
<reference evidence="6" key="1">
    <citation type="submission" date="2018-05" db="EMBL/GenBank/DDBJ databases">
        <authorList>
            <person name="Lanie J.A."/>
            <person name="Ng W.-L."/>
            <person name="Kazmierczak K.M."/>
            <person name="Andrzejewski T.M."/>
            <person name="Davidsen T.M."/>
            <person name="Wayne K.J."/>
            <person name="Tettelin H."/>
            <person name="Glass J.I."/>
            <person name="Rusch D."/>
            <person name="Podicherti R."/>
            <person name="Tsui H.-C.T."/>
            <person name="Winkler M.E."/>
        </authorList>
    </citation>
    <scope>NUCLEOTIDE SEQUENCE</scope>
</reference>
<evidence type="ECO:0000256" key="4">
    <source>
        <dbReference type="ARBA" id="ARBA00023136"/>
    </source>
</evidence>
<dbReference type="PANTHER" id="PTHR10283:SF82">
    <property type="entry name" value="SOLUTE CARRIER FAMILY 13 MEMBER 2"/>
    <property type="match status" value="1"/>
</dbReference>
<dbReference type="InterPro" id="IPR001898">
    <property type="entry name" value="SLC13A/DASS"/>
</dbReference>
<feature type="transmembrane region" description="Helical" evidence="5">
    <location>
        <begin position="438"/>
        <end position="456"/>
    </location>
</feature>
<gene>
    <name evidence="6" type="ORF">METZ01_LOCUS146363</name>
</gene>
<keyword evidence="4 5" id="KW-0472">Membrane</keyword>